<sequence>MKLSWLLLLGLCACSSFSPMAMVRLAALSPLDVDPADIAVALSLPEGITLLPGSAAITMSASQSELGKTSDERYVLDARADTNASTVYQIARSDLSRFRDQQALISTWKEADPDATKGSFSVDLTGCSTGVGPQPEGKVTVSMRTSSDGAFFPVIQNLPWSKVLSETDLPDLPAC</sequence>
<dbReference type="EMBL" id="FQUV01000005">
    <property type="protein sequence ID" value="SHF38442.1"/>
    <property type="molecule type" value="Genomic_DNA"/>
</dbReference>
<dbReference type="OrthoDB" id="7854391at2"/>
<gene>
    <name evidence="2" type="ORF">SAMN05444273_105354</name>
</gene>
<dbReference type="RefSeq" id="WP_073144301.1">
    <property type="nucleotide sequence ID" value="NZ_FQUV01000005.1"/>
</dbReference>
<evidence type="ECO:0000256" key="1">
    <source>
        <dbReference type="SAM" id="SignalP"/>
    </source>
</evidence>
<feature type="chain" id="PRO_5012364006" description="Lipoprotein" evidence="1">
    <location>
        <begin position="22"/>
        <end position="175"/>
    </location>
</feature>
<evidence type="ECO:0008006" key="4">
    <source>
        <dbReference type="Google" id="ProtNLM"/>
    </source>
</evidence>
<dbReference type="AlphaFoldDB" id="A0A1M5B8D1"/>
<evidence type="ECO:0000313" key="2">
    <source>
        <dbReference type="EMBL" id="SHF38442.1"/>
    </source>
</evidence>
<organism evidence="2 3">
    <name type="scientific">Litoreibacter ascidiaceicola</name>
    <dbReference type="NCBI Taxonomy" id="1486859"/>
    <lineage>
        <taxon>Bacteria</taxon>
        <taxon>Pseudomonadati</taxon>
        <taxon>Pseudomonadota</taxon>
        <taxon>Alphaproteobacteria</taxon>
        <taxon>Rhodobacterales</taxon>
        <taxon>Roseobacteraceae</taxon>
        <taxon>Litoreibacter</taxon>
    </lineage>
</organism>
<dbReference type="Proteomes" id="UP000184144">
    <property type="component" value="Unassembled WGS sequence"/>
</dbReference>
<keyword evidence="1" id="KW-0732">Signal</keyword>
<dbReference type="STRING" id="1486859.SAMN05444273_105354"/>
<proteinExistence type="predicted"/>
<name>A0A1M5B8D1_9RHOB</name>
<feature type="signal peptide" evidence="1">
    <location>
        <begin position="1"/>
        <end position="21"/>
    </location>
</feature>
<keyword evidence="3" id="KW-1185">Reference proteome</keyword>
<reference evidence="3" key="1">
    <citation type="submission" date="2016-11" db="EMBL/GenBank/DDBJ databases">
        <authorList>
            <person name="Varghese N."/>
            <person name="Submissions S."/>
        </authorList>
    </citation>
    <scope>NUCLEOTIDE SEQUENCE [LARGE SCALE GENOMIC DNA]</scope>
    <source>
        <strain evidence="3">DSM 100566</strain>
    </source>
</reference>
<accession>A0A1M5B8D1</accession>
<protein>
    <recommendedName>
        <fullName evidence="4">Lipoprotein</fullName>
    </recommendedName>
</protein>
<evidence type="ECO:0000313" key="3">
    <source>
        <dbReference type="Proteomes" id="UP000184144"/>
    </source>
</evidence>